<accession>A0A9X7ULQ3</accession>
<protein>
    <submittedName>
        <fullName evidence="1">Phage portal protein</fullName>
    </submittedName>
</protein>
<dbReference type="EMBL" id="CP060122">
    <property type="protein sequence ID" value="QNG49095.1"/>
    <property type="molecule type" value="Genomic_DNA"/>
</dbReference>
<evidence type="ECO:0000313" key="1">
    <source>
        <dbReference type="EMBL" id="QNG49095.1"/>
    </source>
</evidence>
<dbReference type="AlphaFoldDB" id="A0A9X7ULQ3"/>
<gene>
    <name evidence="1" type="ORF">H3V42_17030</name>
</gene>
<sequence>MSIYRRGIPLFGFGASNRDAIKIVSRHALRKEVVNKRLRYYWDDSSQDTLALIARRFANPDQFRIFTVNIVRAITDKRASTYRLPPRRTFTGMDQVAGDELYKAMNADAVLKKASRYLELCKTVALQVDWDEDTAKPVLRVITPNNLDVVYRDPSKPTRVIVTYPGDTREDTTYADWTSTGFARLDHRGSTITTPANPAGVNPYGVLPFVPWFDRLPDNDFFLPGGADLFEAQDAINVGLSNLWRAVEMQAHGQAWASGIGANEVLQFGPDRVVALPANGQFGFASPNAPISTILSAIEFVLRETAATYGVGSDLFDLSKVAESGSAKHAGRLDLKEVRQDQIAQARTMEARLFETLKAVVNTHAPGTIPDGATVGIDFAEQQDQLSEAEALENAQIKTELGVWSPVDVLMDINPDGYPDRQSAFAELMRRRDEAQQLSNQI</sequence>
<reference evidence="1 2" key="1">
    <citation type="submission" date="2020-07" db="EMBL/GenBank/DDBJ databases">
        <title>Whole genome sequence of Sphingobium yanoikuyae A3.</title>
        <authorList>
            <person name="Han S.-S."/>
        </authorList>
    </citation>
    <scope>NUCLEOTIDE SEQUENCE [LARGE SCALE GENOMIC DNA]</scope>
    <source>
        <strain evidence="1 2">A3</strain>
    </source>
</reference>
<dbReference type="Proteomes" id="UP000515377">
    <property type="component" value="Chromosome"/>
</dbReference>
<proteinExistence type="predicted"/>
<organism evidence="1 2">
    <name type="scientific">Sphingobium yanoikuyae</name>
    <name type="common">Sphingomonas yanoikuyae</name>
    <dbReference type="NCBI Taxonomy" id="13690"/>
    <lineage>
        <taxon>Bacteria</taxon>
        <taxon>Pseudomonadati</taxon>
        <taxon>Pseudomonadota</taxon>
        <taxon>Alphaproteobacteria</taxon>
        <taxon>Sphingomonadales</taxon>
        <taxon>Sphingomonadaceae</taxon>
        <taxon>Sphingobium</taxon>
    </lineage>
</organism>
<name>A0A9X7ULQ3_SPHYA</name>
<evidence type="ECO:0000313" key="2">
    <source>
        <dbReference type="Proteomes" id="UP000515377"/>
    </source>
</evidence>